<gene>
    <name evidence="2" type="ORF">MA16_Dca011581</name>
</gene>
<dbReference type="PANTHER" id="PTHR35291:SF3">
    <property type="entry name" value="PROTEIN SHROOM-LIKE"/>
    <property type="match status" value="1"/>
</dbReference>
<feature type="compositionally biased region" description="Low complexity" evidence="1">
    <location>
        <begin position="36"/>
        <end position="47"/>
    </location>
</feature>
<organism evidence="2 3">
    <name type="scientific">Dendrobium catenatum</name>
    <dbReference type="NCBI Taxonomy" id="906689"/>
    <lineage>
        <taxon>Eukaryota</taxon>
        <taxon>Viridiplantae</taxon>
        <taxon>Streptophyta</taxon>
        <taxon>Embryophyta</taxon>
        <taxon>Tracheophyta</taxon>
        <taxon>Spermatophyta</taxon>
        <taxon>Magnoliopsida</taxon>
        <taxon>Liliopsida</taxon>
        <taxon>Asparagales</taxon>
        <taxon>Orchidaceae</taxon>
        <taxon>Epidendroideae</taxon>
        <taxon>Malaxideae</taxon>
        <taxon>Dendrobiinae</taxon>
        <taxon>Dendrobium</taxon>
    </lineage>
</organism>
<feature type="region of interest" description="Disordered" evidence="1">
    <location>
        <begin position="16"/>
        <end position="48"/>
    </location>
</feature>
<dbReference type="EMBL" id="KZ502480">
    <property type="protein sequence ID" value="PKU77961.1"/>
    <property type="molecule type" value="Genomic_DNA"/>
</dbReference>
<sequence length="92" mass="10253">MSGSLKKCRRSYRRLNLASRSDPLQEEQNTADPKKAAGAAAHSSKGHPVLNFFGASNKEKAAAKPEMMRYLEYMKEAGTWEPSSDSPVIYFK</sequence>
<evidence type="ECO:0000313" key="2">
    <source>
        <dbReference type="EMBL" id="PKU77961.1"/>
    </source>
</evidence>
<evidence type="ECO:0000256" key="1">
    <source>
        <dbReference type="SAM" id="MobiDB-lite"/>
    </source>
</evidence>
<dbReference type="OrthoDB" id="1097853at2759"/>
<proteinExistence type="predicted"/>
<keyword evidence="3" id="KW-1185">Reference proteome</keyword>
<accession>A0A2I0WQP5</accession>
<protein>
    <submittedName>
        <fullName evidence="2">Uncharacterized protein</fullName>
    </submittedName>
</protein>
<reference evidence="2 3" key="1">
    <citation type="journal article" date="2016" name="Sci. Rep.">
        <title>The Dendrobium catenatum Lindl. genome sequence provides insights into polysaccharide synthase, floral development and adaptive evolution.</title>
        <authorList>
            <person name="Zhang G.Q."/>
            <person name="Xu Q."/>
            <person name="Bian C."/>
            <person name="Tsai W.C."/>
            <person name="Yeh C.M."/>
            <person name="Liu K.W."/>
            <person name="Yoshida K."/>
            <person name="Zhang L.S."/>
            <person name="Chang S.B."/>
            <person name="Chen F."/>
            <person name="Shi Y."/>
            <person name="Su Y.Y."/>
            <person name="Zhang Y.Q."/>
            <person name="Chen L.J."/>
            <person name="Yin Y."/>
            <person name="Lin M."/>
            <person name="Huang H."/>
            <person name="Deng H."/>
            <person name="Wang Z.W."/>
            <person name="Zhu S.L."/>
            <person name="Zhao X."/>
            <person name="Deng C."/>
            <person name="Niu S.C."/>
            <person name="Huang J."/>
            <person name="Wang M."/>
            <person name="Liu G.H."/>
            <person name="Yang H.J."/>
            <person name="Xiao X.J."/>
            <person name="Hsiao Y.Y."/>
            <person name="Wu W.L."/>
            <person name="Chen Y.Y."/>
            <person name="Mitsuda N."/>
            <person name="Ohme-Takagi M."/>
            <person name="Luo Y.B."/>
            <person name="Van de Peer Y."/>
            <person name="Liu Z.J."/>
        </authorList>
    </citation>
    <scope>NUCLEOTIDE SEQUENCE [LARGE SCALE GENOMIC DNA]</scope>
    <source>
        <tissue evidence="2">The whole plant</tissue>
    </source>
</reference>
<dbReference type="Proteomes" id="UP000233837">
    <property type="component" value="Unassembled WGS sequence"/>
</dbReference>
<evidence type="ECO:0000313" key="3">
    <source>
        <dbReference type="Proteomes" id="UP000233837"/>
    </source>
</evidence>
<name>A0A2I0WQP5_9ASPA</name>
<reference evidence="2 3" key="2">
    <citation type="journal article" date="2017" name="Nature">
        <title>The Apostasia genome and the evolution of orchids.</title>
        <authorList>
            <person name="Zhang G.Q."/>
            <person name="Liu K.W."/>
            <person name="Li Z."/>
            <person name="Lohaus R."/>
            <person name="Hsiao Y.Y."/>
            <person name="Niu S.C."/>
            <person name="Wang J.Y."/>
            <person name="Lin Y.C."/>
            <person name="Xu Q."/>
            <person name="Chen L.J."/>
            <person name="Yoshida K."/>
            <person name="Fujiwara S."/>
            <person name="Wang Z.W."/>
            <person name="Zhang Y.Q."/>
            <person name="Mitsuda N."/>
            <person name="Wang M."/>
            <person name="Liu G.H."/>
            <person name="Pecoraro L."/>
            <person name="Huang H.X."/>
            <person name="Xiao X.J."/>
            <person name="Lin M."/>
            <person name="Wu X.Y."/>
            <person name="Wu W.L."/>
            <person name="Chen Y.Y."/>
            <person name="Chang S.B."/>
            <person name="Sakamoto S."/>
            <person name="Ohme-Takagi M."/>
            <person name="Yagi M."/>
            <person name="Zeng S.J."/>
            <person name="Shen C.Y."/>
            <person name="Yeh C.M."/>
            <person name="Luo Y.B."/>
            <person name="Tsai W.C."/>
            <person name="Van de Peer Y."/>
            <person name="Liu Z.J."/>
        </authorList>
    </citation>
    <scope>NUCLEOTIDE SEQUENCE [LARGE SCALE GENOMIC DNA]</scope>
    <source>
        <tissue evidence="2">The whole plant</tissue>
    </source>
</reference>
<dbReference type="PANTHER" id="PTHR35291">
    <property type="entry name" value="PROTEIN SHROOM-LIKE"/>
    <property type="match status" value="1"/>
</dbReference>
<dbReference type="AlphaFoldDB" id="A0A2I0WQP5"/>